<evidence type="ECO:0000313" key="1">
    <source>
        <dbReference type="EMBL" id="GFQ98510.1"/>
    </source>
</evidence>
<evidence type="ECO:0000313" key="2">
    <source>
        <dbReference type="Proteomes" id="UP000887116"/>
    </source>
</evidence>
<keyword evidence="2" id="KW-1185">Reference proteome</keyword>
<sequence length="157" mass="17146">MLSSPDFVSGVADAGLRDMTSKTKRGSSTKYAFNGEFLNGCTPGAFERDSGDFSLLSWFRIPFLETQITGLPPLWVPPESLSRPRFNLSSDEDIHFVVPMASTLASEARGPLFVPSVASSPVRGFFQADEPSIRVSPLLQPLAPDNVQSLNKLCVFY</sequence>
<reference evidence="1" key="1">
    <citation type="submission" date="2020-07" db="EMBL/GenBank/DDBJ databases">
        <title>Multicomponent nature underlies the extraordinary mechanical properties of spider dragline silk.</title>
        <authorList>
            <person name="Kono N."/>
            <person name="Nakamura H."/>
            <person name="Mori M."/>
            <person name="Yoshida Y."/>
            <person name="Ohtoshi R."/>
            <person name="Malay A.D."/>
            <person name="Moran D.A.P."/>
            <person name="Tomita M."/>
            <person name="Numata K."/>
            <person name="Arakawa K."/>
        </authorList>
    </citation>
    <scope>NUCLEOTIDE SEQUENCE</scope>
</reference>
<dbReference type="EMBL" id="BMAO01034731">
    <property type="protein sequence ID" value="GFQ98510.1"/>
    <property type="molecule type" value="Genomic_DNA"/>
</dbReference>
<gene>
    <name evidence="1" type="ORF">TNCT_166641</name>
</gene>
<proteinExistence type="predicted"/>
<comment type="caution">
    <text evidence="1">The sequence shown here is derived from an EMBL/GenBank/DDBJ whole genome shotgun (WGS) entry which is preliminary data.</text>
</comment>
<dbReference type="AlphaFoldDB" id="A0A8X6L5I8"/>
<accession>A0A8X6L5I8</accession>
<name>A0A8X6L5I8_TRICU</name>
<organism evidence="1 2">
    <name type="scientific">Trichonephila clavata</name>
    <name type="common">Joro spider</name>
    <name type="synonym">Nephila clavata</name>
    <dbReference type="NCBI Taxonomy" id="2740835"/>
    <lineage>
        <taxon>Eukaryota</taxon>
        <taxon>Metazoa</taxon>
        <taxon>Ecdysozoa</taxon>
        <taxon>Arthropoda</taxon>
        <taxon>Chelicerata</taxon>
        <taxon>Arachnida</taxon>
        <taxon>Araneae</taxon>
        <taxon>Araneomorphae</taxon>
        <taxon>Entelegynae</taxon>
        <taxon>Araneoidea</taxon>
        <taxon>Nephilidae</taxon>
        <taxon>Trichonephila</taxon>
    </lineage>
</organism>
<dbReference type="Proteomes" id="UP000887116">
    <property type="component" value="Unassembled WGS sequence"/>
</dbReference>
<protein>
    <submittedName>
        <fullName evidence="1">Uncharacterized protein</fullName>
    </submittedName>
</protein>